<gene>
    <name evidence="2" type="ORF">GCM10017559_33870</name>
</gene>
<proteinExistence type="predicted"/>
<dbReference type="InterPro" id="IPR045443">
    <property type="entry name" value="DUF6504"/>
</dbReference>
<reference evidence="3" key="1">
    <citation type="journal article" date="2019" name="Int. J. Syst. Evol. Microbiol.">
        <title>The Global Catalogue of Microorganisms (GCM) 10K type strain sequencing project: providing services to taxonomists for standard genome sequencing and annotation.</title>
        <authorList>
            <consortium name="The Broad Institute Genomics Platform"/>
            <consortium name="The Broad Institute Genome Sequencing Center for Infectious Disease"/>
            <person name="Wu L."/>
            <person name="Ma J."/>
        </authorList>
    </citation>
    <scope>NUCLEOTIDE SEQUENCE [LARGE SCALE GENOMIC DNA]</scope>
    <source>
        <strain evidence="3">JCM 3106</strain>
    </source>
</reference>
<organism evidence="2 3">
    <name type="scientific">Streptosporangium longisporum</name>
    <dbReference type="NCBI Taxonomy" id="46187"/>
    <lineage>
        <taxon>Bacteria</taxon>
        <taxon>Bacillati</taxon>
        <taxon>Actinomycetota</taxon>
        <taxon>Actinomycetes</taxon>
        <taxon>Streptosporangiales</taxon>
        <taxon>Streptosporangiaceae</taxon>
        <taxon>Streptosporangium</taxon>
    </lineage>
</organism>
<name>A0ABP6KIR6_9ACTN</name>
<evidence type="ECO:0000313" key="2">
    <source>
        <dbReference type="EMBL" id="GAA3008723.1"/>
    </source>
</evidence>
<sequence length="92" mass="10945">MSRLYGDPVEVWTREGRPVQFVWRDRLYTVHRVLDHWVVAREWWKISETDPGERRFWRAEAATGGRAGTYELRFDTAGADWLLVRAWDDAPP</sequence>
<protein>
    <recommendedName>
        <fullName evidence="1">DUF6504 domain-containing protein</fullName>
    </recommendedName>
</protein>
<dbReference type="EMBL" id="BAAAWD010000007">
    <property type="protein sequence ID" value="GAA3008723.1"/>
    <property type="molecule type" value="Genomic_DNA"/>
</dbReference>
<evidence type="ECO:0000259" key="1">
    <source>
        <dbReference type="Pfam" id="PF20114"/>
    </source>
</evidence>
<evidence type="ECO:0000313" key="3">
    <source>
        <dbReference type="Proteomes" id="UP001499930"/>
    </source>
</evidence>
<feature type="domain" description="DUF6504" evidence="1">
    <location>
        <begin position="1"/>
        <end position="88"/>
    </location>
</feature>
<comment type="caution">
    <text evidence="2">The sequence shown here is derived from an EMBL/GenBank/DDBJ whole genome shotgun (WGS) entry which is preliminary data.</text>
</comment>
<dbReference type="Pfam" id="PF20114">
    <property type="entry name" value="DUF6504"/>
    <property type="match status" value="1"/>
</dbReference>
<accession>A0ABP6KIR6</accession>
<keyword evidence="3" id="KW-1185">Reference proteome</keyword>
<dbReference type="RefSeq" id="WP_344895512.1">
    <property type="nucleotide sequence ID" value="NZ_BAAAWD010000007.1"/>
</dbReference>
<dbReference type="Proteomes" id="UP001499930">
    <property type="component" value="Unassembled WGS sequence"/>
</dbReference>